<keyword evidence="2" id="KW-1185">Reference proteome</keyword>
<gene>
    <name evidence="1" type="ORF">GCWU0000282_000794</name>
</gene>
<dbReference type="AlphaFoldDB" id="V2Z9N9"/>
<dbReference type="RefSeq" id="WP_023353679.1">
    <property type="nucleotide sequence ID" value="NZ_KI535367.1"/>
</dbReference>
<accession>V2Z9N9</accession>
<protein>
    <submittedName>
        <fullName evidence="1">Uncharacterized protein</fullName>
    </submittedName>
</protein>
<sequence>MLDFEKELEKFQPSLEIEEVADVIRHNDVSDVADLIKEVLIETRETR</sequence>
<evidence type="ECO:0000313" key="2">
    <source>
        <dbReference type="Proteomes" id="UP000018227"/>
    </source>
</evidence>
<organism evidence="1 2">
    <name type="scientific">Catonella morbi ATCC 51271</name>
    <dbReference type="NCBI Taxonomy" id="592026"/>
    <lineage>
        <taxon>Bacteria</taxon>
        <taxon>Bacillati</taxon>
        <taxon>Bacillota</taxon>
        <taxon>Clostridia</taxon>
        <taxon>Lachnospirales</taxon>
        <taxon>Lachnospiraceae</taxon>
        <taxon>Catonella</taxon>
    </lineage>
</organism>
<comment type="caution">
    <text evidence="1">The sequence shown here is derived from an EMBL/GenBank/DDBJ whole genome shotgun (WGS) entry which is preliminary data.</text>
</comment>
<dbReference type="EMBL" id="ACIL03000007">
    <property type="protein sequence ID" value="ESL03630.1"/>
    <property type="molecule type" value="Genomic_DNA"/>
</dbReference>
<dbReference type="Proteomes" id="UP000018227">
    <property type="component" value="Unassembled WGS sequence"/>
</dbReference>
<dbReference type="STRING" id="592026.GCWU0000282_000794"/>
<reference evidence="1 2" key="1">
    <citation type="submission" date="2013-06" db="EMBL/GenBank/DDBJ databases">
        <authorList>
            <person name="Weinstock G."/>
            <person name="Sodergren E."/>
            <person name="Clifton S."/>
            <person name="Fulton L."/>
            <person name="Fulton B."/>
            <person name="Courtney L."/>
            <person name="Fronick C."/>
            <person name="Harrison M."/>
            <person name="Strong C."/>
            <person name="Farmer C."/>
            <person name="Delahaunty K."/>
            <person name="Markovic C."/>
            <person name="Hall O."/>
            <person name="Minx P."/>
            <person name="Tomlinson C."/>
            <person name="Mitreva M."/>
            <person name="Nelson J."/>
            <person name="Hou S."/>
            <person name="Wollam A."/>
            <person name="Pepin K.H."/>
            <person name="Johnson M."/>
            <person name="Bhonagiri V."/>
            <person name="Nash W.E."/>
            <person name="Warren W."/>
            <person name="Chinwalla A."/>
            <person name="Mardis E.R."/>
            <person name="Wilson R.K."/>
        </authorList>
    </citation>
    <scope>NUCLEOTIDE SEQUENCE [LARGE SCALE GENOMIC DNA]</scope>
    <source>
        <strain evidence="1 2">ATCC 51271</strain>
    </source>
</reference>
<dbReference type="HOGENOM" id="CLU_208372_0_0_9"/>
<evidence type="ECO:0000313" key="1">
    <source>
        <dbReference type="EMBL" id="ESL03630.1"/>
    </source>
</evidence>
<name>V2Z9N9_9FIRM</name>
<proteinExistence type="predicted"/>